<dbReference type="KEGG" id="mhaz:BHR79_00240"/>
<protein>
    <submittedName>
        <fullName evidence="2">Uncharacterized protein</fullName>
    </submittedName>
</protein>
<dbReference type="OrthoDB" id="147486at2157"/>
<dbReference type="STRING" id="2177.BHR79_00240"/>
<evidence type="ECO:0000313" key="2">
    <source>
        <dbReference type="EMBL" id="APH38059.1"/>
    </source>
</evidence>
<evidence type="ECO:0000313" key="7">
    <source>
        <dbReference type="Proteomes" id="UP000267921"/>
    </source>
</evidence>
<proteinExistence type="predicted"/>
<dbReference type="EMBL" id="CP017921">
    <property type="protein sequence ID" value="APH38059.1"/>
    <property type="molecule type" value="Genomic_DNA"/>
</dbReference>
<dbReference type="GeneID" id="30582133"/>
<evidence type="ECO:0000313" key="6">
    <source>
        <dbReference type="Proteomes" id="UP000198669"/>
    </source>
</evidence>
<dbReference type="AlphaFoldDB" id="A0A1L3PZN5"/>
<dbReference type="Proteomes" id="UP000198669">
    <property type="component" value="Unassembled WGS sequence"/>
</dbReference>
<feature type="coiled-coil region" evidence="1">
    <location>
        <begin position="23"/>
        <end position="171"/>
    </location>
</feature>
<organism evidence="2 5">
    <name type="scientific">Methanohalophilus halophilus</name>
    <dbReference type="NCBI Taxonomy" id="2177"/>
    <lineage>
        <taxon>Archaea</taxon>
        <taxon>Methanobacteriati</taxon>
        <taxon>Methanobacteriota</taxon>
        <taxon>Stenosarchaea group</taxon>
        <taxon>Methanomicrobia</taxon>
        <taxon>Methanosarcinales</taxon>
        <taxon>Methanosarcinaceae</taxon>
        <taxon>Methanohalophilus</taxon>
    </lineage>
</organism>
<dbReference type="Proteomes" id="UP000267921">
    <property type="component" value="Unassembled WGS sequence"/>
</dbReference>
<keyword evidence="5" id="KW-1185">Reference proteome</keyword>
<dbReference type="RefSeq" id="WP_072560181.1">
    <property type="nucleotide sequence ID" value="NZ_CP017921.1"/>
</dbReference>
<reference evidence="4 6" key="2">
    <citation type="submission" date="2016-10" db="EMBL/GenBank/DDBJ databases">
        <authorList>
            <person name="de Groot N.N."/>
        </authorList>
    </citation>
    <scope>NUCLEOTIDE SEQUENCE [LARGE SCALE GENOMIC DNA]</scope>
    <source>
        <strain evidence="4 6">Z-7982</strain>
    </source>
</reference>
<sequence>MNESAVEENSPFPGKEGLVKGVIEKHQKFLNEYNAEYSKLEYEVKKLEDTISNSKRKKEEEKNRLEVLKEKKQQLYHQANNLLGEMFTACPEKLDNRIMHSTNDDIEELKRTRQLENEEKTIQDVLGKIAELENESTLEYTSQIKARIQEASKASSEIASLIKSMENEENLDQIHKELGEKKPRHNWLERRIKSHKEALEYWKNQKEVIAGDVA</sequence>
<evidence type="ECO:0000313" key="3">
    <source>
        <dbReference type="EMBL" id="RNI07274.1"/>
    </source>
</evidence>
<keyword evidence="1" id="KW-0175">Coiled coil</keyword>
<dbReference type="Proteomes" id="UP000186879">
    <property type="component" value="Chromosome"/>
</dbReference>
<reference evidence="2 5" key="1">
    <citation type="submission" date="2016-10" db="EMBL/GenBank/DDBJ databases">
        <title>Methanohalophilus halophilus.</title>
        <authorList>
            <person name="L'haridon S."/>
        </authorList>
    </citation>
    <scope>NUCLEOTIDE SEQUENCE [LARGE SCALE GENOMIC DNA]</scope>
    <source>
        <strain evidence="2 5">Z-7982</strain>
    </source>
</reference>
<evidence type="ECO:0000313" key="4">
    <source>
        <dbReference type="EMBL" id="SDW84597.1"/>
    </source>
</evidence>
<dbReference type="EMBL" id="FNMU01000005">
    <property type="protein sequence ID" value="SDW84597.1"/>
    <property type="molecule type" value="Genomic_DNA"/>
</dbReference>
<evidence type="ECO:0000313" key="5">
    <source>
        <dbReference type="Proteomes" id="UP000186879"/>
    </source>
</evidence>
<evidence type="ECO:0000256" key="1">
    <source>
        <dbReference type="SAM" id="Coils"/>
    </source>
</evidence>
<reference evidence="3 7" key="3">
    <citation type="submission" date="2018-10" db="EMBL/GenBank/DDBJ databases">
        <title>Cultivation of a novel Methanohalophilus strain from Kebrit Deep of the Red Sea and a genomic comparison of members of the genus Methanohalophilus.</title>
        <authorList>
            <person name="Guan Y."/>
            <person name="Ngugi D.K."/>
            <person name="Stingl U."/>
        </authorList>
    </citation>
    <scope>NUCLEOTIDE SEQUENCE [LARGE SCALE GENOMIC DNA]</scope>
    <source>
        <strain evidence="3 7">DSM 3094</strain>
    </source>
</reference>
<gene>
    <name evidence="2" type="ORF">BHR79_00240</name>
    <name evidence="3" type="ORF">EFE40_10065</name>
    <name evidence="4" type="ORF">SAMN04515625_1733</name>
</gene>
<dbReference type="EMBL" id="RJJG01000009">
    <property type="protein sequence ID" value="RNI07274.1"/>
    <property type="molecule type" value="Genomic_DNA"/>
</dbReference>
<accession>A0A1L3PZN5</accession>
<name>A0A1L3PZN5_9EURY</name>